<dbReference type="InParanoid" id="Q6ZED2"/>
<evidence type="ECO:0007829" key="8">
    <source>
        <dbReference type="PDB" id="8S9V"/>
    </source>
</evidence>
<dbReference type="InterPro" id="IPR052216">
    <property type="entry name" value="CRISPR_Csm3_endoribonuclease"/>
</dbReference>
<evidence type="ECO:0007829" key="6">
    <source>
        <dbReference type="PDB" id="8S9T"/>
    </source>
</evidence>
<dbReference type="PDB" id="8S9T">
    <property type="method" value="EM"/>
    <property type="resolution" value="2.52 A"/>
    <property type="chains" value="A=1-791"/>
</dbReference>
<proteinExistence type="evidence at protein level"/>
<dbReference type="EMDB" id="EMD-40249"/>
<dbReference type="KEGG" id="syn:sll7066"/>
<dbReference type="Pfam" id="PF03787">
    <property type="entry name" value="RAMPs"/>
    <property type="match status" value="1"/>
</dbReference>
<dbReference type="EMDB" id="EMD-40251"/>
<keyword evidence="4" id="KW-0614">Plasmid</keyword>
<keyword evidence="1" id="KW-0051">Antiviral defense</keyword>
<keyword evidence="6 7" id="KW-0002">3D-structure</keyword>
<dbReference type="PDB" id="8S9V">
    <property type="method" value="EM"/>
    <property type="resolution" value="3.00 A"/>
    <property type="chains" value="A=1-791"/>
</dbReference>
<reference evidence="4 5" key="1">
    <citation type="journal article" date="2003" name="DNA Res.">
        <title>Structural analysis of four large plasmids harboring in a unicellular cyanobacterium, Synechocystis sp. PCC 6803.</title>
        <authorList>
            <person name="Kaneko T."/>
            <person name="Nakamura Y."/>
            <person name="Sasamoto S."/>
            <person name="Watanabe A."/>
            <person name="Kohara M."/>
            <person name="Matsumoto M."/>
            <person name="Shimpo S."/>
            <person name="Yamada M."/>
            <person name="Tabata S."/>
        </authorList>
    </citation>
    <scope>NUCLEOTIDE SEQUENCE [LARGE SCALE GENOMIC DNA]</scope>
    <source>
        <strain evidence="5">ATCC 27184 / PCC 6803 / Kazusa</strain>
    </source>
</reference>
<dbReference type="AlphaFoldDB" id="Q6ZED2"/>
<dbReference type="PANTHER" id="PTHR35579:SF3">
    <property type="entry name" value="CRISPR SYSTEM CMS ENDORIBONUCLEASE CSM3"/>
    <property type="match status" value="1"/>
</dbReference>
<evidence type="ECO:0007829" key="7">
    <source>
        <dbReference type="PDB" id="8S9U"/>
    </source>
</evidence>
<feature type="region of interest" description="Disordered" evidence="2">
    <location>
        <begin position="600"/>
        <end position="624"/>
    </location>
</feature>
<reference evidence="6 7" key="2">
    <citation type="journal article" date="2024" name="Nat. Commun.">
        <title>RNA targeting and cleavage by the type III-Dv CRISPR effector complex.</title>
        <authorList>
            <person name="Schwartz E.A."/>
            <person name="Bravo J.P.K."/>
            <person name="Ahsan M."/>
            <person name="Macias L.A."/>
            <person name="McCafferty C.L."/>
            <person name="Dangerfield T.L."/>
            <person name="Walker J.N."/>
            <person name="Brodbelt J.S."/>
            <person name="Palermo G."/>
            <person name="Fineran P.C."/>
            <person name="Fagerlund R.D."/>
            <person name="Taylor D.W."/>
        </authorList>
    </citation>
    <scope>STRUCTURE BY ELECTRON MICROSCOPY (2.52 ANGSTROMS) IN COMPLEX WITH MG(2+)</scope>
</reference>
<evidence type="ECO:0000259" key="3">
    <source>
        <dbReference type="Pfam" id="PF03787"/>
    </source>
</evidence>
<feature type="binding site" evidence="8">
    <location>
        <position position="26"/>
    </location>
    <ligand>
        <name>Mg(2+)</name>
        <dbReference type="ChEBI" id="CHEBI:18420"/>
        <label>1</label>
    </ligand>
</feature>
<dbReference type="GO" id="GO:0051607">
    <property type="term" value="P:defense response to virus"/>
    <property type="evidence" value="ECO:0007669"/>
    <property type="project" value="UniProtKB-KW"/>
</dbReference>
<dbReference type="PDB" id="8S9X">
    <property type="method" value="EM"/>
    <property type="resolution" value="3.44 A"/>
    <property type="chains" value="A=1-791"/>
</dbReference>
<evidence type="ECO:0000256" key="2">
    <source>
        <dbReference type="SAM" id="MobiDB-lite"/>
    </source>
</evidence>
<geneLocation type="plasmid" evidence="4 5">
    <name>pSYSA</name>
</geneLocation>
<dbReference type="Proteomes" id="UP000001425">
    <property type="component" value="Plasmid pSYSA"/>
</dbReference>
<keyword evidence="5" id="KW-1185">Reference proteome</keyword>
<feature type="domain" description="CRISPR type III-associated protein" evidence="3">
    <location>
        <begin position="7"/>
        <end position="200"/>
    </location>
</feature>
<dbReference type="PANTHER" id="PTHR35579">
    <property type="entry name" value="CRISPR SYSTEM CMS ENDORIBONUCLEASE CSM3"/>
    <property type="match status" value="1"/>
</dbReference>
<organism evidence="4 5">
    <name type="scientific">Synechocystis sp. (strain ATCC 27184 / PCC 6803 / Kazusa)</name>
    <dbReference type="NCBI Taxonomy" id="1111708"/>
    <lineage>
        <taxon>Bacteria</taxon>
        <taxon>Bacillati</taxon>
        <taxon>Cyanobacteriota</taxon>
        <taxon>Cyanophyceae</taxon>
        <taxon>Synechococcales</taxon>
        <taxon>Merismopediaceae</taxon>
        <taxon>Synechocystis</taxon>
    </lineage>
</organism>
<protein>
    <recommendedName>
        <fullName evidence="3">CRISPR type III-associated protein domain-containing protein</fullName>
    </recommendedName>
</protein>
<dbReference type="SMR" id="Q6ZED2"/>
<keyword evidence="8" id="KW-0479">Metal-binding</keyword>
<dbReference type="CDD" id="cd09726">
    <property type="entry name" value="RAMP_I_III"/>
    <property type="match status" value="1"/>
</dbReference>
<dbReference type="EMDB" id="EMD-40250"/>
<name>Q6ZED2_SYNY3</name>
<dbReference type="EMDB" id="EMD-40248"/>
<gene>
    <name evidence="4" type="ordered locus">sll7066</name>
</gene>
<evidence type="ECO:0000313" key="5">
    <source>
        <dbReference type="Proteomes" id="UP000001425"/>
    </source>
</evidence>
<dbReference type="IntAct" id="Q6ZED2">
    <property type="interactions" value="1"/>
</dbReference>
<dbReference type="InterPro" id="IPR005537">
    <property type="entry name" value="RAMP_III_fam"/>
</dbReference>
<sequence length="791" mass="87451">MRGIEITITMQSDWHVGTGMGRGELDSVVQRDGDNLPYIPGKTLTGILRDSCEQVALGLDNGQTRGLWHGWINFIFGDQPALAQGAIEPEPRPALIAIGSAHLDPKLKAAFQGKKQLQEAIAFMKPGVAIDAITGTAKKDFLRFEEVVRLGAKLTAEVELNLPDNLSETNKKVIAGILASGAKLTERLGGKRRRGNGRCELKFSGYSDQQIQWLKDNYQSVDQPPKYQQNKLQSAGDNPEQQPPWHIIPLTIKTLSPVVLPARTVGNVVECLDYIPGRYLLGYIHKTLGEYFDVSQAIAAGDLIITNATIKIDGKAGRATPFCLFGEKLDGGLGKGKGVYNRFQESEPDGIQLKGERGGYVGQFEQEQRNLPNTGKINSELFTHNTIQDDVQRPTSDVGGVYSYEAIIAGQTFVAELRLPDSLVKQITSKNKNWQAQLKATIRIGQSKKDQYGKIEVTSGNSADLPKPTGNNKTLSIWFLSDILLRGDRLNFNATPDDLKKYLENALDIKLKERSDNDLICIALRSQRTESWQVRWGLPRPSLVGWQAGSCLIYDIESGTVNAEKLQELMITGIGDRCTEGYGQIGFNDPLLSASLGKLTAKPKASNNQSQNSQSNPLPTNHPTQDYARLIEKAAWREAIQNKALALASSRAKREEILGIKIMGKDSQPTMTQLGGFRSVLKRLHSRNNRDIVTGYLTALEQVSNRKEKWSNTSQGLTKIRNLVTQENLIWNHLDIDFSPLTITQNGVNQLKSELWAEAVRTLVDAIIRGHKRDLEKAQENESNQQSQGAA</sequence>
<dbReference type="EnsemblBacteria" id="BAD01968">
    <property type="protein sequence ID" value="BAD01968"/>
    <property type="gene ID" value="BAD01968"/>
</dbReference>
<dbReference type="PDB" id="8S9U">
    <property type="method" value="EM"/>
    <property type="resolution" value="2.77 A"/>
    <property type="chains" value="A=1-791"/>
</dbReference>
<accession>Q6ZED2</accession>
<feature type="compositionally biased region" description="Low complexity" evidence="2">
    <location>
        <begin position="606"/>
        <end position="616"/>
    </location>
</feature>
<evidence type="ECO:0000313" key="4">
    <source>
        <dbReference type="EMBL" id="BAD01968.1"/>
    </source>
</evidence>
<dbReference type="EMBL" id="AP004311">
    <property type="protein sequence ID" value="BAD01968.1"/>
    <property type="molecule type" value="Genomic_DNA"/>
</dbReference>
<evidence type="ECO:0000256" key="1">
    <source>
        <dbReference type="ARBA" id="ARBA00023118"/>
    </source>
</evidence>
<feature type="binding site" evidence="8">
    <location>
        <position position="140"/>
    </location>
    <ligand>
        <name>Mg(2+)</name>
        <dbReference type="ChEBI" id="CHEBI:18420"/>
        <label>2</label>
    </ligand>
</feature>